<feature type="compositionally biased region" description="Low complexity" evidence="1">
    <location>
        <begin position="19"/>
        <end position="37"/>
    </location>
</feature>
<feature type="compositionally biased region" description="Basic and acidic residues" evidence="1">
    <location>
        <begin position="53"/>
        <end position="63"/>
    </location>
</feature>
<evidence type="ECO:0000256" key="1">
    <source>
        <dbReference type="SAM" id="MobiDB-lite"/>
    </source>
</evidence>
<gene>
    <name evidence="2" type="ORF">BTM25_14950</name>
</gene>
<comment type="caution">
    <text evidence="2">The sequence shown here is derived from an EMBL/GenBank/DDBJ whole genome shotgun (WGS) entry which is preliminary data.</text>
</comment>
<protein>
    <submittedName>
        <fullName evidence="2">Uncharacterized protein</fullName>
    </submittedName>
</protein>
<dbReference type="AlphaFoldDB" id="A0A2P4UPV5"/>
<dbReference type="Proteomes" id="UP000242367">
    <property type="component" value="Unassembled WGS sequence"/>
</dbReference>
<evidence type="ECO:0000313" key="2">
    <source>
        <dbReference type="EMBL" id="POM27086.1"/>
    </source>
</evidence>
<accession>A0A2P4UPV5</accession>
<feature type="region of interest" description="Disordered" evidence="1">
    <location>
        <begin position="1"/>
        <end position="84"/>
    </location>
</feature>
<organism evidence="2 3">
    <name type="scientific">Actinomadura rubteroloni</name>
    <dbReference type="NCBI Taxonomy" id="1926885"/>
    <lineage>
        <taxon>Bacteria</taxon>
        <taxon>Bacillati</taxon>
        <taxon>Actinomycetota</taxon>
        <taxon>Actinomycetes</taxon>
        <taxon>Streptosporangiales</taxon>
        <taxon>Thermomonosporaceae</taxon>
        <taxon>Actinomadura</taxon>
    </lineage>
</organism>
<feature type="compositionally biased region" description="Basic and acidic residues" evidence="1">
    <location>
        <begin position="1"/>
        <end position="13"/>
    </location>
</feature>
<proteinExistence type="predicted"/>
<evidence type="ECO:0000313" key="3">
    <source>
        <dbReference type="Proteomes" id="UP000242367"/>
    </source>
</evidence>
<dbReference type="RefSeq" id="WP_103561953.1">
    <property type="nucleotide sequence ID" value="NZ_MTBP01000001.1"/>
</dbReference>
<dbReference type="EMBL" id="MTBP01000001">
    <property type="protein sequence ID" value="POM27086.1"/>
    <property type="molecule type" value="Genomic_DNA"/>
</dbReference>
<sequence length="84" mass="9169">MVRKKMEGDEAQRRKAGRAARAAGSAPSARSATTGSSKQTHSLPEHAPHHHVERLEDVHRGKNPDMSPKPRPGYGVSASKRHRS</sequence>
<reference evidence="2 3" key="1">
    <citation type="journal article" date="2017" name="Chemistry">
        <title>Isolation, Biosynthesis and Chemical Modifications of Rubterolones A-F: Rare Tropolone Alkaloids from Actinomadura sp. 5-2.</title>
        <authorList>
            <person name="Guo H."/>
            <person name="Benndorf R."/>
            <person name="Leichnitz D."/>
            <person name="Klassen J.L."/>
            <person name="Vollmers J."/>
            <person name="Gorls H."/>
            <person name="Steinacker M."/>
            <person name="Weigel C."/>
            <person name="Dahse H.M."/>
            <person name="Kaster A.K."/>
            <person name="de Beer Z.W."/>
            <person name="Poulsen M."/>
            <person name="Beemelmanns C."/>
        </authorList>
    </citation>
    <scope>NUCLEOTIDE SEQUENCE [LARGE SCALE GENOMIC DNA]</scope>
    <source>
        <strain evidence="2 3">5-2</strain>
    </source>
</reference>
<keyword evidence="3" id="KW-1185">Reference proteome</keyword>
<name>A0A2P4UPV5_9ACTN</name>